<sequence>MRKTFLIFIYTFSICFLFGQSDDQEVWTSWYIKPLHGKTKQVEKGLIDHVKKHHGKGGWPEYYFDILSGPNQGSFAGWSGPHTWKAFDERVRSQADIRHWNQYVAPYVDTSNDQGTSFLVFHRNLKYGPDSTPEYYHLSWNMIYPGTGGQYKEIARKSKKVKETTNSKNYHNIYQVVSGSNPDTWLWEYPINSMEELNMSTGGGGASDMKKVLGDEGAKEFWELYRNTVRSRVREIQKFRSDMSTPADTTKTEEN</sequence>
<reference evidence="1" key="1">
    <citation type="submission" date="2018-05" db="EMBL/GenBank/DDBJ databases">
        <authorList>
            <person name="Lanie J.A."/>
            <person name="Ng W.-L."/>
            <person name="Kazmierczak K.M."/>
            <person name="Andrzejewski T.M."/>
            <person name="Davidsen T.M."/>
            <person name="Wayne K.J."/>
            <person name="Tettelin H."/>
            <person name="Glass J.I."/>
            <person name="Rusch D."/>
            <person name="Podicherti R."/>
            <person name="Tsui H.-C.T."/>
            <person name="Winkler M.E."/>
        </authorList>
    </citation>
    <scope>NUCLEOTIDE SEQUENCE</scope>
</reference>
<protein>
    <submittedName>
        <fullName evidence="1">Uncharacterized protein</fullName>
    </submittedName>
</protein>
<evidence type="ECO:0000313" key="1">
    <source>
        <dbReference type="EMBL" id="SVB07457.1"/>
    </source>
</evidence>
<dbReference type="AlphaFoldDB" id="A0A382B2L2"/>
<name>A0A382B2L2_9ZZZZ</name>
<organism evidence="1">
    <name type="scientific">marine metagenome</name>
    <dbReference type="NCBI Taxonomy" id="408172"/>
    <lineage>
        <taxon>unclassified sequences</taxon>
        <taxon>metagenomes</taxon>
        <taxon>ecological metagenomes</taxon>
    </lineage>
</organism>
<proteinExistence type="predicted"/>
<accession>A0A382B2L2</accession>
<gene>
    <name evidence="1" type="ORF">METZ01_LOCUS160311</name>
</gene>
<dbReference type="EMBL" id="UINC01027723">
    <property type="protein sequence ID" value="SVB07457.1"/>
    <property type="molecule type" value="Genomic_DNA"/>
</dbReference>